<name>J9BEG2_WUCBA</name>
<keyword evidence="1" id="KW-0812">Transmembrane</keyword>
<gene>
    <name evidence="2" type="ORF">WUBG_03488</name>
</gene>
<sequence length="104" mass="11120">MLLLVVAYDVAVWVFRIACLMEFSFLVHYCSESISLPVLLMTLQLAVLLLITLAAVLACRRAMKPSITPTATSITTTTPSTISLASNISTTTIIPPSPSSIPVP</sequence>
<feature type="transmembrane region" description="Helical" evidence="1">
    <location>
        <begin position="7"/>
        <end position="28"/>
    </location>
</feature>
<dbReference type="AlphaFoldDB" id="J9BEG2"/>
<reference evidence="3" key="1">
    <citation type="submission" date="2012-08" db="EMBL/GenBank/DDBJ databases">
        <title>The Genome Sequence of Wuchereria bancrofti.</title>
        <authorList>
            <person name="Nutman T.B."/>
            <person name="Fink D.L."/>
            <person name="Russ C."/>
            <person name="Young S."/>
            <person name="Zeng Q."/>
            <person name="Koehrsen M."/>
            <person name="Alvarado L."/>
            <person name="Berlin A."/>
            <person name="Chapman S.B."/>
            <person name="Chen Z."/>
            <person name="Freedman E."/>
            <person name="Gellesch M."/>
            <person name="Goldberg J."/>
            <person name="Griggs A."/>
            <person name="Gujja S."/>
            <person name="Heilman E.R."/>
            <person name="Heiman D."/>
            <person name="Hepburn T."/>
            <person name="Howarth C."/>
            <person name="Jen D."/>
            <person name="Larson L."/>
            <person name="Lewis B."/>
            <person name="Mehta T."/>
            <person name="Park D."/>
            <person name="Pearson M."/>
            <person name="Roberts A."/>
            <person name="Saif S."/>
            <person name="Shea T."/>
            <person name="Shenoy N."/>
            <person name="Sisk P."/>
            <person name="Stolte C."/>
            <person name="Sykes S."/>
            <person name="Walk T."/>
            <person name="White J."/>
            <person name="Yandava C."/>
            <person name="Haas B."/>
            <person name="Henn M.R."/>
            <person name="Nusbaum C."/>
            <person name="Birren B."/>
        </authorList>
    </citation>
    <scope>NUCLEOTIDE SEQUENCE [LARGE SCALE GENOMIC DNA]</scope>
    <source>
        <strain evidence="3">NA</strain>
    </source>
</reference>
<dbReference type="Proteomes" id="UP000004810">
    <property type="component" value="Unassembled WGS sequence"/>
</dbReference>
<protein>
    <submittedName>
        <fullName evidence="2">Uncharacterized protein</fullName>
    </submittedName>
</protein>
<evidence type="ECO:0000256" key="1">
    <source>
        <dbReference type="SAM" id="Phobius"/>
    </source>
</evidence>
<keyword evidence="1" id="KW-0472">Membrane</keyword>
<keyword evidence="1" id="KW-1133">Transmembrane helix</keyword>
<dbReference type="EMBL" id="ADBV01001075">
    <property type="protein sequence ID" value="EJW85600.1"/>
    <property type="molecule type" value="Genomic_DNA"/>
</dbReference>
<accession>J9BEG2</accession>
<evidence type="ECO:0000313" key="3">
    <source>
        <dbReference type="Proteomes" id="UP000004810"/>
    </source>
</evidence>
<evidence type="ECO:0000313" key="2">
    <source>
        <dbReference type="EMBL" id="EJW85600.1"/>
    </source>
</evidence>
<organism evidence="2 3">
    <name type="scientific">Wuchereria bancrofti</name>
    <dbReference type="NCBI Taxonomy" id="6293"/>
    <lineage>
        <taxon>Eukaryota</taxon>
        <taxon>Metazoa</taxon>
        <taxon>Ecdysozoa</taxon>
        <taxon>Nematoda</taxon>
        <taxon>Chromadorea</taxon>
        <taxon>Rhabditida</taxon>
        <taxon>Spirurina</taxon>
        <taxon>Spiruromorpha</taxon>
        <taxon>Filarioidea</taxon>
        <taxon>Onchocercidae</taxon>
        <taxon>Wuchereria</taxon>
    </lineage>
</organism>
<feature type="transmembrane region" description="Helical" evidence="1">
    <location>
        <begin position="34"/>
        <end position="58"/>
    </location>
</feature>
<proteinExistence type="predicted"/>
<comment type="caution">
    <text evidence="2">The sequence shown here is derived from an EMBL/GenBank/DDBJ whole genome shotgun (WGS) entry which is preliminary data.</text>
</comment>